<dbReference type="STRING" id="859194.MHF_0651"/>
<dbReference type="HOGENOM" id="CLU_1914744_0_0_14"/>
<reference evidence="2 3" key="1">
    <citation type="journal article" date="2011" name="J. Bacteriol.">
        <title>Complete genome sequences of two hemotropic Mycoplasmas, Mycoplasma haemofelis strain Ohio2 and Mycoplasma suis strain Illinois.</title>
        <authorList>
            <person name="Messick J.B."/>
            <person name="Santos A.P."/>
            <person name="Guimaraes A.M."/>
        </authorList>
    </citation>
    <scope>NUCLEOTIDE SEQUENCE [LARGE SCALE GENOMIC DNA]</scope>
    <source>
        <strain evidence="2 3">Ohio2</strain>
    </source>
</reference>
<gene>
    <name evidence="2" type="ordered locus">MHF_0651</name>
</gene>
<feature type="transmembrane region" description="Helical" evidence="1">
    <location>
        <begin position="20"/>
        <end position="41"/>
    </location>
</feature>
<dbReference type="KEGG" id="mhf:MHF_0651"/>
<organism evidence="2 3">
    <name type="scientific">Mycoplasma haemofelis (strain Ohio2)</name>
    <dbReference type="NCBI Taxonomy" id="859194"/>
    <lineage>
        <taxon>Bacteria</taxon>
        <taxon>Bacillati</taxon>
        <taxon>Mycoplasmatota</taxon>
        <taxon>Mollicutes</taxon>
        <taxon>Mycoplasmataceae</taxon>
        <taxon>Mycoplasma</taxon>
    </lineage>
</organism>
<keyword evidence="1" id="KW-0812">Transmembrane</keyword>
<keyword evidence="1" id="KW-0472">Membrane</keyword>
<sequence>MVVSVPLQAVSTSVQNCLLSVLALVSCFFSCSTWISVIVGLDVSLFSILKTLQTGLCWDFGIGVTAEELDGSSFASVGVTGASSLLVLVNSLGFSLQSMEETPNAPKPVAEAAVAPPAKNLTPANFIIDLLT</sequence>
<dbReference type="AlphaFoldDB" id="F6FI75"/>
<keyword evidence="1" id="KW-1133">Transmembrane helix</keyword>
<dbReference type="Proteomes" id="UP000007952">
    <property type="component" value="Chromosome"/>
</dbReference>
<evidence type="ECO:0000313" key="2">
    <source>
        <dbReference type="EMBL" id="AEG72923.1"/>
    </source>
</evidence>
<reference key="2">
    <citation type="submission" date="2011-05" db="EMBL/GenBank/DDBJ databases">
        <title>The Genome of Mycoplasma haemofelis Strain Ohio2, a pathogenic hemoplasma of the cat.</title>
        <authorList>
            <person name="Santos A.P."/>
            <person name="Guimaraes A.M.S."/>
            <person name="SanMiguel P.J."/>
            <person name="Martin S.W."/>
            <person name="Messick J.B."/>
        </authorList>
    </citation>
    <scope>NUCLEOTIDE SEQUENCE</scope>
    <source>
        <strain>Ohio2</strain>
    </source>
</reference>
<evidence type="ECO:0000256" key="1">
    <source>
        <dbReference type="SAM" id="Phobius"/>
    </source>
</evidence>
<proteinExistence type="predicted"/>
<accession>F6FI75</accession>
<dbReference type="EMBL" id="CP002808">
    <property type="protein sequence ID" value="AEG72923.1"/>
    <property type="molecule type" value="Genomic_DNA"/>
</dbReference>
<protein>
    <submittedName>
        <fullName evidence="2">Uncharacterized protein</fullName>
    </submittedName>
</protein>
<evidence type="ECO:0000313" key="3">
    <source>
        <dbReference type="Proteomes" id="UP000007952"/>
    </source>
</evidence>
<name>F6FI75_MYCHI</name>